<sequence length="510" mass="57471">MQPVHFPTRGNPPSPIPAPTRENTERQTPQAPGPNLQALFQQGIPPHYFDPFWNQRFYASAVPQPPHPGITTLYLEVMRQSSPVEKESERKDLKRKGFDSSKEDSENETTELKRQRLDSPSSRAQAFSLKRNLIVDEKLLLPGERELIFKKHQLQEELQRQFKDVIDHAIGILKNASSSDTEKKEAIEALQKVAEKGHTISANTLGNIYFHGKARQAIDIAKALSFYEIGAEQMDSECCYTVGSVRFIEFRTLEEKFDAVNKIRIAAALGHTKARYNYAQVLFQGIGVEANPKEALRLMEISATQDKLPEAESRLAYAFRTGEGCEIDYERAIELYKSAASKGYTPAKNSLASMYYDGIGVPENKAEAARLYKESAEENNPQAQYNYGALLIIGAGIEKNLEEGIRYIKLSAEQEFPLAQHTLALNLARGTGIEMNKQEAFRIFKAAADKGKYHPSMSRVGMMYERGEGVTQHWASAIRYYQRALQHGAQLTEKLNSLFAVELEKESDRT</sequence>
<evidence type="ECO:0000313" key="2">
    <source>
        <dbReference type="EMBL" id="CRX37567.1"/>
    </source>
</evidence>
<accession>A0A0H5DN79</accession>
<feature type="compositionally biased region" description="Basic and acidic residues" evidence="1">
    <location>
        <begin position="84"/>
        <end position="117"/>
    </location>
</feature>
<dbReference type="Pfam" id="PF08238">
    <property type="entry name" value="Sel1"/>
    <property type="match status" value="7"/>
</dbReference>
<evidence type="ECO:0000313" key="3">
    <source>
        <dbReference type="Proteomes" id="UP000220251"/>
    </source>
</evidence>
<dbReference type="RefSeq" id="WP_098037428.1">
    <property type="nucleotide sequence ID" value="NZ_CWGJ01000002.1"/>
</dbReference>
<proteinExistence type="predicted"/>
<name>A0A0H5DN79_9BACT</name>
<organism evidence="2 3">
    <name type="scientific">Estrella lausannensis</name>
    <dbReference type="NCBI Taxonomy" id="483423"/>
    <lineage>
        <taxon>Bacteria</taxon>
        <taxon>Pseudomonadati</taxon>
        <taxon>Chlamydiota</taxon>
        <taxon>Chlamydiia</taxon>
        <taxon>Parachlamydiales</taxon>
        <taxon>Candidatus Criblamydiaceae</taxon>
        <taxon>Estrella</taxon>
    </lineage>
</organism>
<dbReference type="PANTHER" id="PTHR11102">
    <property type="entry name" value="SEL-1-LIKE PROTEIN"/>
    <property type="match status" value="1"/>
</dbReference>
<dbReference type="AlphaFoldDB" id="A0A0H5DN79"/>
<dbReference type="SMART" id="SM00671">
    <property type="entry name" value="SEL1"/>
    <property type="match status" value="7"/>
</dbReference>
<evidence type="ECO:0000256" key="1">
    <source>
        <dbReference type="SAM" id="MobiDB-lite"/>
    </source>
</evidence>
<feature type="region of interest" description="Disordered" evidence="1">
    <location>
        <begin position="81"/>
        <end position="123"/>
    </location>
</feature>
<dbReference type="InterPro" id="IPR050767">
    <property type="entry name" value="Sel1_AlgK"/>
</dbReference>
<dbReference type="SUPFAM" id="SSF81901">
    <property type="entry name" value="HCP-like"/>
    <property type="match status" value="1"/>
</dbReference>
<dbReference type="EMBL" id="CWGJ01000002">
    <property type="protein sequence ID" value="CRX37567.1"/>
    <property type="molecule type" value="Genomic_DNA"/>
</dbReference>
<gene>
    <name evidence="2" type="ORF">ELAC_0206</name>
</gene>
<dbReference type="InterPro" id="IPR011990">
    <property type="entry name" value="TPR-like_helical_dom_sf"/>
</dbReference>
<dbReference type="InterPro" id="IPR006597">
    <property type="entry name" value="Sel1-like"/>
</dbReference>
<dbReference type="OrthoDB" id="1442375at2"/>
<feature type="region of interest" description="Disordered" evidence="1">
    <location>
        <begin position="1"/>
        <end position="41"/>
    </location>
</feature>
<dbReference type="PANTHER" id="PTHR11102:SF160">
    <property type="entry name" value="ERAD-ASSOCIATED E3 UBIQUITIN-PROTEIN LIGASE COMPONENT HRD3"/>
    <property type="match status" value="1"/>
</dbReference>
<dbReference type="Proteomes" id="UP000220251">
    <property type="component" value="Unassembled WGS sequence"/>
</dbReference>
<dbReference type="Gene3D" id="1.25.40.10">
    <property type="entry name" value="Tetratricopeptide repeat domain"/>
    <property type="match status" value="2"/>
</dbReference>
<protein>
    <submittedName>
        <fullName evidence="2">Uncharacterized protein</fullName>
    </submittedName>
</protein>
<keyword evidence="3" id="KW-1185">Reference proteome</keyword>
<reference evidence="3" key="1">
    <citation type="submission" date="2015-06" db="EMBL/GenBank/DDBJ databases">
        <authorList>
            <person name="Bertelli C."/>
        </authorList>
    </citation>
    <scope>NUCLEOTIDE SEQUENCE [LARGE SCALE GENOMIC DNA]</scope>
    <source>
        <strain evidence="3">CRIB-30</strain>
    </source>
</reference>